<proteinExistence type="predicted"/>
<name>A0A9W6J358_9HYPH</name>
<keyword evidence="2" id="KW-1185">Reference proteome</keyword>
<evidence type="ECO:0000313" key="2">
    <source>
        <dbReference type="Proteomes" id="UP001143372"/>
    </source>
</evidence>
<accession>A0A9W6J358</accession>
<protein>
    <submittedName>
        <fullName evidence="1">Uncharacterized protein</fullName>
    </submittedName>
</protein>
<sequence length="51" mass="5778">MAARTKRRRTPAIWDIATLPMLAACKGWLSEVNARDQEKDVPEMGFMITLS</sequence>
<dbReference type="AlphaFoldDB" id="A0A9W6J358"/>
<reference evidence="1" key="1">
    <citation type="journal article" date="2014" name="Int. J. Syst. Evol. Microbiol.">
        <title>Complete genome sequence of Corynebacterium casei LMG S-19264T (=DSM 44701T), isolated from a smear-ripened cheese.</title>
        <authorList>
            <consortium name="US DOE Joint Genome Institute (JGI-PGF)"/>
            <person name="Walter F."/>
            <person name="Albersmeier A."/>
            <person name="Kalinowski J."/>
            <person name="Ruckert C."/>
        </authorList>
    </citation>
    <scope>NUCLEOTIDE SEQUENCE</scope>
    <source>
        <strain evidence="1">VKM B-2347</strain>
    </source>
</reference>
<dbReference type="Proteomes" id="UP001143372">
    <property type="component" value="Unassembled WGS sequence"/>
</dbReference>
<dbReference type="EMBL" id="BSFI01000008">
    <property type="protein sequence ID" value="GLK68539.1"/>
    <property type="molecule type" value="Genomic_DNA"/>
</dbReference>
<reference evidence="1" key="2">
    <citation type="submission" date="2023-01" db="EMBL/GenBank/DDBJ databases">
        <authorList>
            <person name="Sun Q."/>
            <person name="Evtushenko L."/>
        </authorList>
    </citation>
    <scope>NUCLEOTIDE SEQUENCE</scope>
    <source>
        <strain evidence="1">VKM B-2347</strain>
    </source>
</reference>
<gene>
    <name evidence="1" type="ORF">GCM10008179_21770</name>
</gene>
<organism evidence="1 2">
    <name type="scientific">Hansschlegelia plantiphila</name>
    <dbReference type="NCBI Taxonomy" id="374655"/>
    <lineage>
        <taxon>Bacteria</taxon>
        <taxon>Pseudomonadati</taxon>
        <taxon>Pseudomonadota</taxon>
        <taxon>Alphaproteobacteria</taxon>
        <taxon>Hyphomicrobiales</taxon>
        <taxon>Methylopilaceae</taxon>
        <taxon>Hansschlegelia</taxon>
    </lineage>
</organism>
<evidence type="ECO:0000313" key="1">
    <source>
        <dbReference type="EMBL" id="GLK68539.1"/>
    </source>
</evidence>
<comment type="caution">
    <text evidence="1">The sequence shown here is derived from an EMBL/GenBank/DDBJ whole genome shotgun (WGS) entry which is preliminary data.</text>
</comment>